<protein>
    <submittedName>
        <fullName evidence="1">Uncharacterized protein</fullName>
    </submittedName>
</protein>
<reference evidence="1" key="1">
    <citation type="journal article" date="2020" name="Fungal Divers.">
        <title>Resolving the Mortierellaceae phylogeny through synthesis of multi-gene phylogenetics and phylogenomics.</title>
        <authorList>
            <person name="Vandepol N."/>
            <person name="Liber J."/>
            <person name="Desiro A."/>
            <person name="Na H."/>
            <person name="Kennedy M."/>
            <person name="Barry K."/>
            <person name="Grigoriev I.V."/>
            <person name="Miller A.N."/>
            <person name="O'Donnell K."/>
            <person name="Stajich J.E."/>
            <person name="Bonito G."/>
        </authorList>
    </citation>
    <scope>NUCLEOTIDE SEQUENCE</scope>
    <source>
        <strain evidence="1">BC1065</strain>
    </source>
</reference>
<organism evidence="1 2">
    <name type="scientific">Actinomortierella ambigua</name>
    <dbReference type="NCBI Taxonomy" id="1343610"/>
    <lineage>
        <taxon>Eukaryota</taxon>
        <taxon>Fungi</taxon>
        <taxon>Fungi incertae sedis</taxon>
        <taxon>Mucoromycota</taxon>
        <taxon>Mortierellomycotina</taxon>
        <taxon>Mortierellomycetes</taxon>
        <taxon>Mortierellales</taxon>
        <taxon>Mortierellaceae</taxon>
        <taxon>Actinomortierella</taxon>
    </lineage>
</organism>
<keyword evidence="2" id="KW-1185">Reference proteome</keyword>
<dbReference type="OrthoDB" id="2963168at2759"/>
<comment type="caution">
    <text evidence="1">The sequence shown here is derived from an EMBL/GenBank/DDBJ whole genome shotgun (WGS) entry which is preliminary data.</text>
</comment>
<sequence>MSNSTLNKDFPVFVAIDFGTTFSPSRNMHYAKTPTVSLYKQTNGGYEMEAWGWKACNSRVQRGSPGYESLLLNKFMIHLDESVDLPAWTHPVSVPNAISDYLKALHDYAADKIEQELGRRFTRKDFRYCLTVPAMWSDRAKDTMRKAAVRAGIIKDDDHPDRLMLVTEPEAAALYCARKCKYSFKHGDRFLICDAGIRNVDLVVYDIIEWATGRSLAEVTKGHRASCGSMLIDLNFGNLLIEKFAGQSTKIPDDIIPKLVEKFAYAHKPHFNGVDDIYVELPWASFFNSLKDPDEIGIDEGVMCFAATELKEKVFDPVVERVLALIRDQLDKATKCSAIFLVGGFGSSTYLLHRVMKEFGTKVKIISKPHRPEVAVVLGAVRVRP</sequence>
<evidence type="ECO:0000313" key="1">
    <source>
        <dbReference type="EMBL" id="KAG0269289.1"/>
    </source>
</evidence>
<dbReference type="PANTHER" id="PTHR14187:SF5">
    <property type="entry name" value="HEAT SHOCK 70 KDA PROTEIN 12A"/>
    <property type="match status" value="1"/>
</dbReference>
<name>A0A9P6UBI3_9FUNG</name>
<dbReference type="InterPro" id="IPR043129">
    <property type="entry name" value="ATPase_NBD"/>
</dbReference>
<accession>A0A9P6UBI3</accession>
<dbReference type="Gene3D" id="3.90.640.10">
    <property type="entry name" value="Actin, Chain A, domain 4"/>
    <property type="match status" value="1"/>
</dbReference>
<dbReference type="PANTHER" id="PTHR14187">
    <property type="entry name" value="ALPHA KINASE/ELONGATION FACTOR 2 KINASE"/>
    <property type="match status" value="1"/>
</dbReference>
<dbReference type="Gene3D" id="3.30.420.40">
    <property type="match status" value="2"/>
</dbReference>
<dbReference type="AlphaFoldDB" id="A0A9P6UBI3"/>
<gene>
    <name evidence="1" type="ORF">DFQ27_004152</name>
</gene>
<proteinExistence type="predicted"/>
<dbReference type="Proteomes" id="UP000807716">
    <property type="component" value="Unassembled WGS sequence"/>
</dbReference>
<dbReference type="SUPFAM" id="SSF53067">
    <property type="entry name" value="Actin-like ATPase domain"/>
    <property type="match status" value="2"/>
</dbReference>
<evidence type="ECO:0000313" key="2">
    <source>
        <dbReference type="Proteomes" id="UP000807716"/>
    </source>
</evidence>
<dbReference type="EMBL" id="JAAAJB010000029">
    <property type="protein sequence ID" value="KAG0269289.1"/>
    <property type="molecule type" value="Genomic_DNA"/>
</dbReference>